<keyword evidence="2" id="KW-1185">Reference proteome</keyword>
<gene>
    <name evidence="1" type="ORF">FNO190_1495</name>
</gene>
<dbReference type="Proteomes" id="UP000035930">
    <property type="component" value="Chromosome"/>
</dbReference>
<proteinExistence type="predicted"/>
<dbReference type="EMBL" id="CP011923">
    <property type="protein sequence ID" value="AKN89124.1"/>
    <property type="molecule type" value="Genomic_DNA"/>
</dbReference>
<accession>A0ABM5U810</accession>
<evidence type="ECO:0000313" key="2">
    <source>
        <dbReference type="Proteomes" id="UP000035930"/>
    </source>
</evidence>
<sequence length="23" mass="2729">MPILLLNIKIELRVCVSEFTHLF</sequence>
<protein>
    <submittedName>
        <fullName evidence="1">Uncharacterized protein</fullName>
    </submittedName>
</protein>
<reference evidence="1" key="1">
    <citation type="submission" date="2017-08" db="EMBL/GenBank/DDBJ databases">
        <title>Complete Genome Sequence of Francisella noatunensis subsp. orientalis strain FNO190.</title>
        <authorList>
            <person name="Pereira F.L."/>
            <person name="Goncalves L.A."/>
            <person name="Guilherme T.C."/>
            <person name="Soares S.C."/>
            <person name="Dorella F.A."/>
            <person name="Carvalho A.F."/>
            <person name="Leibowitz M.P."/>
            <person name="Leal C.A.G."/>
            <person name="Azevedo V.A.C."/>
            <person name="Figueiredo H.C.P."/>
        </authorList>
    </citation>
    <scope>NUCLEOTIDE SEQUENCE</scope>
    <source>
        <strain evidence="1">FNO190</strain>
    </source>
</reference>
<evidence type="ECO:0000313" key="1">
    <source>
        <dbReference type="EMBL" id="AKN89124.1"/>
    </source>
</evidence>
<name>A0ABM5U810_9GAMM</name>
<organism evidence="1 2">
    <name type="scientific">Francisella orientalis</name>
    <dbReference type="NCBI Taxonomy" id="299583"/>
    <lineage>
        <taxon>Bacteria</taxon>
        <taxon>Pseudomonadati</taxon>
        <taxon>Pseudomonadota</taxon>
        <taxon>Gammaproteobacteria</taxon>
        <taxon>Thiotrichales</taxon>
        <taxon>Francisellaceae</taxon>
        <taxon>Francisella</taxon>
    </lineage>
</organism>